<evidence type="ECO:0000313" key="3">
    <source>
        <dbReference type="EMBL" id="KAG2200375.1"/>
    </source>
</evidence>
<sequence>MLYPFSILLLLFVVLCVAASEVDNSIEQRNIIIALHKKLRHNHKDTSALKWDTILAFQSKQYVKKCDFNRKSDISGFANLIAIDNVASGFKNWNQTINAWYKGNEYYDYDHPGYTDAAATFITMVWKDTERIGCASQECPSGTLYRCLYSPSIPIHLILDEKEYESNVATTK</sequence>
<dbReference type="OrthoDB" id="337038at2759"/>
<dbReference type="InterPro" id="IPR001283">
    <property type="entry name" value="CRISP-related"/>
</dbReference>
<comment type="caution">
    <text evidence="3">The sequence shown here is derived from an EMBL/GenBank/DDBJ whole genome shotgun (WGS) entry which is preliminary data.</text>
</comment>
<dbReference type="PANTHER" id="PTHR10334">
    <property type="entry name" value="CYSTEINE-RICH SECRETORY PROTEIN-RELATED"/>
    <property type="match status" value="1"/>
</dbReference>
<proteinExistence type="predicted"/>
<feature type="domain" description="SCP" evidence="2">
    <location>
        <begin position="27"/>
        <end position="157"/>
    </location>
</feature>
<dbReference type="InterPro" id="IPR035940">
    <property type="entry name" value="CAP_sf"/>
</dbReference>
<gene>
    <name evidence="3" type="ORF">INT47_002289</name>
</gene>
<organism evidence="3 4">
    <name type="scientific">Mucor saturninus</name>
    <dbReference type="NCBI Taxonomy" id="64648"/>
    <lineage>
        <taxon>Eukaryota</taxon>
        <taxon>Fungi</taxon>
        <taxon>Fungi incertae sedis</taxon>
        <taxon>Mucoromycota</taxon>
        <taxon>Mucoromycotina</taxon>
        <taxon>Mucoromycetes</taxon>
        <taxon>Mucorales</taxon>
        <taxon>Mucorineae</taxon>
        <taxon>Mucoraceae</taxon>
        <taxon>Mucor</taxon>
    </lineage>
</organism>
<name>A0A8H7UYE9_9FUNG</name>
<evidence type="ECO:0000259" key="2">
    <source>
        <dbReference type="SMART" id="SM00198"/>
    </source>
</evidence>
<protein>
    <recommendedName>
        <fullName evidence="2">SCP domain-containing protein</fullName>
    </recommendedName>
</protein>
<dbReference type="Pfam" id="PF00188">
    <property type="entry name" value="CAP"/>
    <property type="match status" value="1"/>
</dbReference>
<dbReference type="AlphaFoldDB" id="A0A8H7UYE9"/>
<keyword evidence="4" id="KW-1185">Reference proteome</keyword>
<accession>A0A8H7UYE9</accession>
<keyword evidence="1" id="KW-0732">Signal</keyword>
<evidence type="ECO:0000256" key="1">
    <source>
        <dbReference type="SAM" id="SignalP"/>
    </source>
</evidence>
<dbReference type="SUPFAM" id="SSF55797">
    <property type="entry name" value="PR-1-like"/>
    <property type="match status" value="1"/>
</dbReference>
<dbReference type="Gene3D" id="3.40.33.10">
    <property type="entry name" value="CAP"/>
    <property type="match status" value="1"/>
</dbReference>
<dbReference type="InterPro" id="IPR014044">
    <property type="entry name" value="CAP_dom"/>
</dbReference>
<dbReference type="Proteomes" id="UP000603453">
    <property type="component" value="Unassembled WGS sequence"/>
</dbReference>
<feature type="signal peptide" evidence="1">
    <location>
        <begin position="1"/>
        <end position="19"/>
    </location>
</feature>
<dbReference type="SMART" id="SM00198">
    <property type="entry name" value="SCP"/>
    <property type="match status" value="1"/>
</dbReference>
<feature type="chain" id="PRO_5034242675" description="SCP domain-containing protein" evidence="1">
    <location>
        <begin position="20"/>
        <end position="172"/>
    </location>
</feature>
<dbReference type="EMBL" id="JAEPRD010000084">
    <property type="protein sequence ID" value="KAG2200375.1"/>
    <property type="molecule type" value="Genomic_DNA"/>
</dbReference>
<evidence type="ECO:0000313" key="4">
    <source>
        <dbReference type="Proteomes" id="UP000603453"/>
    </source>
</evidence>
<reference evidence="3" key="1">
    <citation type="submission" date="2020-12" db="EMBL/GenBank/DDBJ databases">
        <title>Metabolic potential, ecology and presence of endohyphal bacteria is reflected in genomic diversity of Mucoromycotina.</title>
        <authorList>
            <person name="Muszewska A."/>
            <person name="Okrasinska A."/>
            <person name="Steczkiewicz K."/>
            <person name="Drgas O."/>
            <person name="Orlowska M."/>
            <person name="Perlinska-Lenart U."/>
            <person name="Aleksandrzak-Piekarczyk T."/>
            <person name="Szatraj K."/>
            <person name="Zielenkiewicz U."/>
            <person name="Pilsyk S."/>
            <person name="Malc E."/>
            <person name="Mieczkowski P."/>
            <person name="Kruszewska J.S."/>
            <person name="Biernat P."/>
            <person name="Pawlowska J."/>
        </authorList>
    </citation>
    <scope>NUCLEOTIDE SEQUENCE</scope>
    <source>
        <strain evidence="3">WA0000017839</strain>
    </source>
</reference>